<dbReference type="Proteomes" id="UP000010467">
    <property type="component" value="Plasmid pDEIPE01"/>
</dbReference>
<organism evidence="5 6">
    <name type="scientific">Deinococcus peraridilitoris (strain DSM 19664 / LMG 22246 / CIP 109416 / KR-200)</name>
    <dbReference type="NCBI Taxonomy" id="937777"/>
    <lineage>
        <taxon>Bacteria</taxon>
        <taxon>Thermotogati</taxon>
        <taxon>Deinococcota</taxon>
        <taxon>Deinococci</taxon>
        <taxon>Deinococcales</taxon>
        <taxon>Deinococcaceae</taxon>
        <taxon>Deinococcus</taxon>
    </lineage>
</organism>
<dbReference type="InterPro" id="IPR029056">
    <property type="entry name" value="Ribokinase-like"/>
</dbReference>
<dbReference type="PROSITE" id="PS00584">
    <property type="entry name" value="PFKB_KINASES_2"/>
    <property type="match status" value="1"/>
</dbReference>
<protein>
    <submittedName>
        <fullName evidence="5">Sugar kinase, ribokinase</fullName>
    </submittedName>
</protein>
<evidence type="ECO:0000256" key="3">
    <source>
        <dbReference type="ARBA" id="ARBA00022777"/>
    </source>
</evidence>
<evidence type="ECO:0000256" key="2">
    <source>
        <dbReference type="ARBA" id="ARBA00022679"/>
    </source>
</evidence>
<dbReference type="Pfam" id="PF00294">
    <property type="entry name" value="PfkB"/>
    <property type="match status" value="1"/>
</dbReference>
<name>L0A6J6_DEIPD</name>
<dbReference type="PANTHER" id="PTHR43085">
    <property type="entry name" value="HEXOKINASE FAMILY MEMBER"/>
    <property type="match status" value="1"/>
</dbReference>
<dbReference type="AlphaFoldDB" id="L0A6J6"/>
<dbReference type="EMBL" id="CP003383">
    <property type="protein sequence ID" value="AFZ69471.1"/>
    <property type="molecule type" value="Genomic_DNA"/>
</dbReference>
<sequence length="300" mass="31612">MLDLIAVGECMVELWSDQPLSETPTLNVAYGGDVLNSLVTASRLGAQVGLVTRVGTDPFGPGLLRAWQAEGIDVRSAPLVPGENGVYFISVQADGEREFTYRRTGSAASAMRPEDLNPTYLESARIVLLSGITQAISDTAEATTMEAARVARAAGVQVAYDPNYRANLWAKRGGLAAAQRAAQSLLPLVDILLPSHPADHGLVNASPGEDTLERYLNCAPLVAVKRGEEGVTLAEGECVTHVPAVPAAHVRDTTGAGDAWNGAFLYALTQQRGLLEAARLANSVASQTLAYRGAIPPRSP</sequence>
<geneLocation type="plasmid" evidence="5 6">
    <name>pDEIPE01</name>
</geneLocation>
<dbReference type="InterPro" id="IPR011611">
    <property type="entry name" value="PfkB_dom"/>
</dbReference>
<comment type="similarity">
    <text evidence="1">Belongs to the carbohydrate kinase PfkB family.</text>
</comment>
<feature type="domain" description="Carbohydrate kinase PfkB" evidence="4">
    <location>
        <begin position="2"/>
        <end position="297"/>
    </location>
</feature>
<dbReference type="GO" id="GO:0006974">
    <property type="term" value="P:DNA damage response"/>
    <property type="evidence" value="ECO:0007669"/>
    <property type="project" value="TreeGrafter"/>
</dbReference>
<dbReference type="GO" id="GO:0008673">
    <property type="term" value="F:2-dehydro-3-deoxygluconokinase activity"/>
    <property type="evidence" value="ECO:0007669"/>
    <property type="project" value="TreeGrafter"/>
</dbReference>
<evidence type="ECO:0000313" key="6">
    <source>
        <dbReference type="Proteomes" id="UP000010467"/>
    </source>
</evidence>
<dbReference type="PANTHER" id="PTHR43085:SF15">
    <property type="entry name" value="2-DEHYDRO-3-DEOXYGLUCONOKINASE"/>
    <property type="match status" value="1"/>
</dbReference>
<keyword evidence="6" id="KW-1185">Reference proteome</keyword>
<evidence type="ECO:0000313" key="5">
    <source>
        <dbReference type="EMBL" id="AFZ69471.1"/>
    </source>
</evidence>
<dbReference type="KEGG" id="dpd:Deipe_4096"/>
<dbReference type="RefSeq" id="WP_015231372.1">
    <property type="nucleotide sequence ID" value="NC_019789.1"/>
</dbReference>
<accession>L0A6J6</accession>
<dbReference type="HOGENOM" id="CLU_027634_6_0_0"/>
<reference evidence="6" key="1">
    <citation type="submission" date="2012-03" db="EMBL/GenBank/DDBJ databases">
        <title>Complete sequence of plasmid 1 of Deinococcus peraridilitoris DSM 19664.</title>
        <authorList>
            <person name="Lucas S."/>
            <person name="Copeland A."/>
            <person name="Lapidus A."/>
            <person name="Glavina del Rio T."/>
            <person name="Dalin E."/>
            <person name="Tice H."/>
            <person name="Bruce D."/>
            <person name="Goodwin L."/>
            <person name="Pitluck S."/>
            <person name="Peters L."/>
            <person name="Mikhailova N."/>
            <person name="Lu M."/>
            <person name="Kyrpides N."/>
            <person name="Mavromatis K."/>
            <person name="Ivanova N."/>
            <person name="Brettin T."/>
            <person name="Detter J.C."/>
            <person name="Han C."/>
            <person name="Larimer F."/>
            <person name="Land M."/>
            <person name="Hauser L."/>
            <person name="Markowitz V."/>
            <person name="Cheng J.-F."/>
            <person name="Hugenholtz P."/>
            <person name="Woyke T."/>
            <person name="Wu D."/>
            <person name="Pukall R."/>
            <person name="Steenblock K."/>
            <person name="Brambilla E."/>
            <person name="Klenk H.-P."/>
            <person name="Eisen J.A."/>
        </authorList>
    </citation>
    <scope>NUCLEOTIDE SEQUENCE [LARGE SCALE GENOMIC DNA]</scope>
    <source>
        <strain evidence="6">DSM 19664 / LMG 22246 / CIP 109416 / KR-200</strain>
        <plasmid evidence="6">Plasmid pDEIPE01</plasmid>
    </source>
</reference>
<dbReference type="SUPFAM" id="SSF53613">
    <property type="entry name" value="Ribokinase-like"/>
    <property type="match status" value="1"/>
</dbReference>
<dbReference type="GO" id="GO:0005829">
    <property type="term" value="C:cytosol"/>
    <property type="evidence" value="ECO:0007669"/>
    <property type="project" value="TreeGrafter"/>
</dbReference>
<dbReference type="GO" id="GO:0019698">
    <property type="term" value="P:D-galacturonate catabolic process"/>
    <property type="evidence" value="ECO:0007669"/>
    <property type="project" value="TreeGrafter"/>
</dbReference>
<dbReference type="GO" id="GO:0042840">
    <property type="term" value="P:D-glucuronate catabolic process"/>
    <property type="evidence" value="ECO:0007669"/>
    <property type="project" value="TreeGrafter"/>
</dbReference>
<keyword evidence="2" id="KW-0808">Transferase</keyword>
<dbReference type="PATRIC" id="fig|937777.3.peg.4114"/>
<dbReference type="Gene3D" id="3.40.1190.20">
    <property type="match status" value="1"/>
</dbReference>
<dbReference type="InterPro" id="IPR002173">
    <property type="entry name" value="Carboh/pur_kinase_PfkB_CS"/>
</dbReference>
<keyword evidence="3 5" id="KW-0418">Kinase</keyword>
<evidence type="ECO:0000256" key="1">
    <source>
        <dbReference type="ARBA" id="ARBA00010688"/>
    </source>
</evidence>
<evidence type="ECO:0000259" key="4">
    <source>
        <dbReference type="Pfam" id="PF00294"/>
    </source>
</evidence>
<dbReference type="CDD" id="cd01166">
    <property type="entry name" value="KdgK"/>
    <property type="match status" value="1"/>
</dbReference>
<dbReference type="InterPro" id="IPR050306">
    <property type="entry name" value="PfkB_Carbo_kinase"/>
</dbReference>
<gene>
    <name evidence="5" type="ordered locus">Deipe_4096</name>
</gene>
<keyword evidence="5" id="KW-0614">Plasmid</keyword>
<proteinExistence type="inferred from homology"/>